<evidence type="ECO:0000256" key="4">
    <source>
        <dbReference type="ARBA" id="ARBA00022741"/>
    </source>
</evidence>
<dbReference type="Gene3D" id="3.40.50.620">
    <property type="entry name" value="HUPs"/>
    <property type="match status" value="1"/>
</dbReference>
<evidence type="ECO:0000256" key="2">
    <source>
        <dbReference type="ARBA" id="ARBA00007145"/>
    </source>
</evidence>
<feature type="binding site" evidence="7">
    <location>
        <position position="197"/>
    </location>
    <ligand>
        <name>L-glutamine</name>
        <dbReference type="ChEBI" id="CHEBI:58359"/>
    </ligand>
</feature>
<feature type="active site" description="For glutaminase activity" evidence="7">
    <location>
        <position position="115"/>
    </location>
</feature>
<comment type="function">
    <text evidence="7">Catalyzes the ATP-dependent amidation of deamido-NAD to form NAD. Uses L-glutamine as a nitrogen source.</text>
</comment>
<dbReference type="Gene3D" id="1.10.10.1140">
    <property type="entry name" value="Glutamine-dependent NAD+ synthetase, C-terminal domain"/>
    <property type="match status" value="1"/>
</dbReference>
<proteinExistence type="inferred from homology"/>
<comment type="pathway">
    <text evidence="1 7 8">Cofactor biosynthesis; NAD(+) biosynthesis; NAD(+) from deamido-NAD(+) (L-Gln route): step 1/1.</text>
</comment>
<feature type="active site" description="Proton acceptor; for glutaminase activity" evidence="7">
    <location>
        <position position="46"/>
    </location>
</feature>
<dbReference type="InterPro" id="IPR003694">
    <property type="entry name" value="NAD_synthase"/>
</dbReference>
<keyword evidence="3 7" id="KW-0436">Ligase</keyword>
<reference evidence="11 12" key="1">
    <citation type="submission" date="2015-11" db="EMBL/GenBank/DDBJ databases">
        <title>Evidence for parallel genomic evolution in an endosymbiosis of termite gut flagellates.</title>
        <authorList>
            <person name="Zheng H."/>
        </authorList>
    </citation>
    <scope>NUCLEOTIDE SEQUENCE [LARGE SCALE GENOMIC DNA]</scope>
    <source>
        <strain evidence="11 12">CET450</strain>
    </source>
</reference>
<dbReference type="UniPathway" id="UPA00253">
    <property type="reaction ID" value="UER00334"/>
</dbReference>
<feature type="binding site" evidence="7">
    <location>
        <position position="434"/>
    </location>
    <ligand>
        <name>deamido-NAD(+)</name>
        <dbReference type="ChEBI" id="CHEBI:58437"/>
        <note>ligand shared between two neighboring subunits</note>
    </ligand>
</feature>
<comment type="similarity">
    <text evidence="9">Belongs to the NAD synthetase family.</text>
</comment>
<accession>A0A1E5IJW7</accession>
<evidence type="ECO:0000256" key="7">
    <source>
        <dbReference type="HAMAP-Rule" id="MF_02090"/>
    </source>
</evidence>
<feature type="binding site" evidence="7">
    <location>
        <position position="458"/>
    </location>
    <ligand>
        <name>ATP</name>
        <dbReference type="ChEBI" id="CHEBI:30616"/>
    </ligand>
</feature>
<feature type="binding site" evidence="7">
    <location>
        <begin position="468"/>
        <end position="471"/>
    </location>
    <ligand>
        <name>deamido-NAD(+)</name>
        <dbReference type="ChEBI" id="CHEBI:58437"/>
        <note>ligand shared between two neighboring subunits</note>
    </ligand>
</feature>
<dbReference type="GO" id="GO:0005737">
    <property type="term" value="C:cytoplasm"/>
    <property type="evidence" value="ECO:0007669"/>
    <property type="project" value="InterPro"/>
</dbReference>
<sequence>MKYGFIKTAAATPHISVADPSANAAEIIKLIGQADICGVELLVFPELCVTGYTCGELFLSDVLIHSAGNALNMVCKATVGKKAIIFVGSPVWNGGKLYSCAIAFQNGKVLGVVPKTALPSYSEFYELRHFVSGRDISGSIKLCGQSAPFGTDIIFAAKNNDTVKIAAEICEDMFIISPPSNRHAQAGASVIANLSASNELIGKSDYRKTLIKSQSGRLSAGYVYASAGTGESVSDIIFSGFRIISENGEILAASGLFESGLTLCEIDTQRLAYERRRLNVFESYDSNGYRMSEFNFDETGAELMRHISPLPFVPDDLKSVSSRAELILQMQSRALAERLKFTRLNAVLGISGGLDSCLALLAVVRSYEILGRSKKDIIAVTMPGPGTSVKTVENVSELAEALGIQIRKIPITDIVGKHLTDIKHSGKKDIAYENAQARERTQILMDIANAEEGLVIGTGDLSENALGWCTYNGDHMSMYAVNSSVPKTLVKYLVSYESERVIKYKKALLSILNTEISPELLPSDNGKISQKTEDIIGPYELHDFFLYYTVRFGQKPDKTLMLALKAFKGKYDREEIKKYLRVFIERFFASQFKRNCVPDGIKIGTISLSSRGDWRMATESSAKEWLDSIK</sequence>
<comment type="caution">
    <text evidence="11">The sequence shown here is derived from an EMBL/GenBank/DDBJ whole genome shotgun (WGS) entry which is preliminary data.</text>
</comment>
<protein>
    <recommendedName>
        <fullName evidence="7 8">Glutamine-dependent NAD(+) synthetase</fullName>
        <ecNumber evidence="7 8">6.3.5.1</ecNumber>
    </recommendedName>
    <alternativeName>
        <fullName evidence="7 8">NAD(+) synthase [glutamine-hydrolyzing]</fullName>
    </alternativeName>
</protein>
<keyword evidence="12" id="KW-1185">Reference proteome</keyword>
<feature type="binding site" evidence="7">
    <location>
        <position position="121"/>
    </location>
    <ligand>
        <name>L-glutamine</name>
        <dbReference type="ChEBI" id="CHEBI:58359"/>
    </ligand>
</feature>
<evidence type="ECO:0000256" key="3">
    <source>
        <dbReference type="ARBA" id="ARBA00022598"/>
    </source>
</evidence>
<dbReference type="GO" id="GO:0009435">
    <property type="term" value="P:NAD+ biosynthetic process"/>
    <property type="evidence" value="ECO:0007669"/>
    <property type="project" value="UniProtKB-UniRule"/>
</dbReference>
<dbReference type="Proteomes" id="UP000095237">
    <property type="component" value="Unassembled WGS sequence"/>
</dbReference>
<dbReference type="AlphaFoldDB" id="A0A1E5IJW7"/>
<feature type="binding site" evidence="7">
    <location>
        <position position="593"/>
    </location>
    <ligand>
        <name>deamido-NAD(+)</name>
        <dbReference type="ChEBI" id="CHEBI:58437"/>
        <note>ligand shared between two neighboring subunits</note>
    </ligand>
</feature>
<dbReference type="SUPFAM" id="SSF56317">
    <property type="entry name" value="Carbon-nitrogen hydrolase"/>
    <property type="match status" value="1"/>
</dbReference>
<dbReference type="HAMAP" id="MF_02090">
    <property type="entry name" value="NadE_glutamine_dep"/>
    <property type="match status" value="1"/>
</dbReference>
<dbReference type="GO" id="GO:0005524">
    <property type="term" value="F:ATP binding"/>
    <property type="evidence" value="ECO:0007669"/>
    <property type="project" value="UniProtKB-UniRule"/>
</dbReference>
<dbReference type="PIRSF" id="PIRSF006630">
    <property type="entry name" value="NADS_GAT"/>
    <property type="match status" value="1"/>
</dbReference>
<keyword evidence="6 7" id="KW-0520">NAD</keyword>
<dbReference type="CDD" id="cd07570">
    <property type="entry name" value="GAT_Gln-NAD-synth"/>
    <property type="match status" value="1"/>
</dbReference>
<feature type="binding site" evidence="7">
    <location>
        <position position="463"/>
    </location>
    <ligand>
        <name>deamido-NAD(+)</name>
        <dbReference type="ChEBI" id="CHEBI:58437"/>
        <note>ligand shared between two neighboring subunits</note>
    </ligand>
</feature>
<dbReference type="NCBIfam" id="NF002730">
    <property type="entry name" value="PRK02628.1"/>
    <property type="match status" value="1"/>
</dbReference>
<dbReference type="GO" id="GO:0008795">
    <property type="term" value="F:NAD+ synthase activity"/>
    <property type="evidence" value="ECO:0007669"/>
    <property type="project" value="UniProtKB-UniRule"/>
</dbReference>
<dbReference type="InterPro" id="IPR014445">
    <property type="entry name" value="Gln-dep_NAD_synthase"/>
</dbReference>
<dbReference type="PANTHER" id="PTHR23090:SF9">
    <property type="entry name" value="GLUTAMINE-DEPENDENT NAD(+) SYNTHETASE"/>
    <property type="match status" value="1"/>
</dbReference>
<evidence type="ECO:0000313" key="11">
    <source>
        <dbReference type="EMBL" id="OEG70800.1"/>
    </source>
</evidence>
<name>A0A1E5IJW7_ENDTX</name>
<dbReference type="GO" id="GO:0004359">
    <property type="term" value="F:glutaminase activity"/>
    <property type="evidence" value="ECO:0007669"/>
    <property type="project" value="InterPro"/>
</dbReference>
<dbReference type="PROSITE" id="PS50263">
    <property type="entry name" value="CN_HYDROLASE"/>
    <property type="match status" value="1"/>
</dbReference>
<feature type="active site" description="Nucleophile; for glutaminase activity" evidence="7">
    <location>
        <position position="170"/>
    </location>
</feature>
<evidence type="ECO:0000256" key="5">
    <source>
        <dbReference type="ARBA" id="ARBA00022840"/>
    </source>
</evidence>
<comment type="similarity">
    <text evidence="2 7 8">In the C-terminal section; belongs to the NAD synthetase family.</text>
</comment>
<evidence type="ECO:0000256" key="8">
    <source>
        <dbReference type="PIRNR" id="PIRNR006630"/>
    </source>
</evidence>
<dbReference type="InterPro" id="IPR036526">
    <property type="entry name" value="C-N_Hydrolase_sf"/>
</dbReference>
<dbReference type="GO" id="GO:0003952">
    <property type="term" value="F:NAD+ synthase (glutamine-hydrolyzing) activity"/>
    <property type="evidence" value="ECO:0007669"/>
    <property type="project" value="UniProtKB-UniRule"/>
</dbReference>
<gene>
    <name evidence="7" type="primary">nadE</name>
    <name evidence="11" type="ORF">ATZ36_17680</name>
</gene>
<feature type="binding site" evidence="7">
    <location>
        <begin position="349"/>
        <end position="356"/>
    </location>
    <ligand>
        <name>ATP</name>
        <dbReference type="ChEBI" id="CHEBI:30616"/>
    </ligand>
</feature>
<evidence type="ECO:0000256" key="6">
    <source>
        <dbReference type="ARBA" id="ARBA00023027"/>
    </source>
</evidence>
<evidence type="ECO:0000313" key="12">
    <source>
        <dbReference type="Proteomes" id="UP000095237"/>
    </source>
</evidence>
<dbReference type="CDD" id="cd00553">
    <property type="entry name" value="NAD_synthase"/>
    <property type="match status" value="1"/>
</dbReference>
<dbReference type="Pfam" id="PF02540">
    <property type="entry name" value="NAD_synthase"/>
    <property type="match status" value="1"/>
</dbReference>
<dbReference type="EC" id="6.3.5.1" evidence="7 8"/>
<dbReference type="Gene3D" id="3.60.110.10">
    <property type="entry name" value="Carbon-nitrogen hydrolase"/>
    <property type="match status" value="1"/>
</dbReference>
<dbReference type="InterPro" id="IPR041856">
    <property type="entry name" value="NAD+_synth_C"/>
</dbReference>
<evidence type="ECO:0000256" key="1">
    <source>
        <dbReference type="ARBA" id="ARBA00005188"/>
    </source>
</evidence>
<dbReference type="SUPFAM" id="SSF52402">
    <property type="entry name" value="Adenine nucleotide alpha hydrolases-like"/>
    <property type="match status" value="1"/>
</dbReference>
<dbReference type="PANTHER" id="PTHR23090">
    <property type="entry name" value="NH 3 /GLUTAMINE-DEPENDENT NAD + SYNTHETASE"/>
    <property type="match status" value="1"/>
</dbReference>
<keyword evidence="5 7" id="KW-0067">ATP-binding</keyword>
<evidence type="ECO:0000256" key="9">
    <source>
        <dbReference type="RuleBase" id="RU003811"/>
    </source>
</evidence>
<evidence type="ECO:0000259" key="10">
    <source>
        <dbReference type="PROSITE" id="PS50263"/>
    </source>
</evidence>
<dbReference type="InterPro" id="IPR003010">
    <property type="entry name" value="C-N_Hydrolase"/>
</dbReference>
<comment type="catalytic activity">
    <reaction evidence="7 8">
        <text>deamido-NAD(+) + L-glutamine + ATP + H2O = L-glutamate + AMP + diphosphate + NAD(+) + H(+)</text>
        <dbReference type="Rhea" id="RHEA:24384"/>
        <dbReference type="ChEBI" id="CHEBI:15377"/>
        <dbReference type="ChEBI" id="CHEBI:15378"/>
        <dbReference type="ChEBI" id="CHEBI:29985"/>
        <dbReference type="ChEBI" id="CHEBI:30616"/>
        <dbReference type="ChEBI" id="CHEBI:33019"/>
        <dbReference type="ChEBI" id="CHEBI:57540"/>
        <dbReference type="ChEBI" id="CHEBI:58359"/>
        <dbReference type="ChEBI" id="CHEBI:58437"/>
        <dbReference type="ChEBI" id="CHEBI:456215"/>
        <dbReference type="EC" id="6.3.5.1"/>
    </reaction>
</comment>
<feature type="domain" description="CN hydrolase" evidence="10">
    <location>
        <begin position="6"/>
        <end position="268"/>
    </location>
</feature>
<dbReference type="InterPro" id="IPR022310">
    <property type="entry name" value="NAD/GMP_synthase"/>
</dbReference>
<organism evidence="11 12">
    <name type="scientific">Endomicrobium trichonymphae</name>
    <dbReference type="NCBI Taxonomy" id="1408204"/>
    <lineage>
        <taxon>Bacteria</taxon>
        <taxon>Pseudomonadati</taxon>
        <taxon>Elusimicrobiota</taxon>
        <taxon>Endomicrobiia</taxon>
        <taxon>Endomicrobiales</taxon>
        <taxon>Endomicrobiaceae</taxon>
        <taxon>Candidatus Endomicrobiellum</taxon>
    </lineage>
</organism>
<feature type="binding site" evidence="7">
    <location>
        <position position="203"/>
    </location>
    <ligand>
        <name>L-glutamine</name>
        <dbReference type="ChEBI" id="CHEBI:58359"/>
    </ligand>
</feature>
<dbReference type="InterPro" id="IPR014729">
    <property type="entry name" value="Rossmann-like_a/b/a_fold"/>
</dbReference>
<dbReference type="EMBL" id="LNVX01000291">
    <property type="protein sequence ID" value="OEG70800.1"/>
    <property type="molecule type" value="Genomic_DNA"/>
</dbReference>
<dbReference type="NCBIfam" id="TIGR00552">
    <property type="entry name" value="nadE"/>
    <property type="match status" value="1"/>
</dbReference>
<keyword evidence="4 7" id="KW-0547">Nucleotide-binding</keyword>
<dbReference type="Pfam" id="PF00795">
    <property type="entry name" value="CN_hydrolase"/>
    <property type="match status" value="1"/>
</dbReference>